<dbReference type="EMBL" id="AFYH01067150">
    <property type="status" value="NOT_ANNOTATED_CDS"/>
    <property type="molecule type" value="Genomic_DNA"/>
</dbReference>
<name>H3B7Z3_LATCH</name>
<reference evidence="6" key="1">
    <citation type="submission" date="2011-08" db="EMBL/GenBank/DDBJ databases">
        <title>The draft genome of Latimeria chalumnae.</title>
        <authorList>
            <person name="Di Palma F."/>
            <person name="Alfoldi J."/>
            <person name="Johnson J."/>
            <person name="Berlin A."/>
            <person name="Gnerre S."/>
            <person name="Jaffe D."/>
            <person name="MacCallum I."/>
            <person name="Young S."/>
            <person name="Walker B.J."/>
            <person name="Lander E."/>
            <person name="Lindblad-Toh K."/>
        </authorList>
    </citation>
    <scope>NUCLEOTIDE SEQUENCE [LARGE SCALE GENOMIC DNA]</scope>
    <source>
        <strain evidence="6">Wild caught</strain>
    </source>
</reference>
<dbReference type="SMART" id="SM00409">
    <property type="entry name" value="IG"/>
    <property type="match status" value="2"/>
</dbReference>
<dbReference type="Pfam" id="PF13927">
    <property type="entry name" value="Ig_3"/>
    <property type="match status" value="1"/>
</dbReference>
<dbReference type="OMA" id="GYACEDA"/>
<evidence type="ECO:0000256" key="2">
    <source>
        <dbReference type="SAM" id="MobiDB-lite"/>
    </source>
</evidence>
<dbReference type="Pfam" id="PF18703">
    <property type="entry name" value="MALT1_Ig"/>
    <property type="match status" value="1"/>
</dbReference>
<dbReference type="EMBL" id="AFYH01067152">
    <property type="status" value="NOT_ANNOTATED_CDS"/>
    <property type="molecule type" value="Genomic_DNA"/>
</dbReference>
<dbReference type="GO" id="GO:0006508">
    <property type="term" value="P:proteolysis"/>
    <property type="evidence" value="ECO:0007669"/>
    <property type="project" value="InterPro"/>
</dbReference>
<dbReference type="Pfam" id="PF00047">
    <property type="entry name" value="ig"/>
    <property type="match status" value="1"/>
</dbReference>
<evidence type="ECO:0000313" key="6">
    <source>
        <dbReference type="Proteomes" id="UP000008672"/>
    </source>
</evidence>
<dbReference type="HOGENOM" id="CLU_014796_0_0_1"/>
<feature type="compositionally biased region" description="Basic residues" evidence="2">
    <location>
        <begin position="587"/>
        <end position="597"/>
    </location>
</feature>
<feature type="compositionally biased region" description="Polar residues" evidence="2">
    <location>
        <begin position="572"/>
        <end position="586"/>
    </location>
</feature>
<dbReference type="EMBL" id="AFYH01067151">
    <property type="status" value="NOT_ANNOTATED_CDS"/>
    <property type="molecule type" value="Genomic_DNA"/>
</dbReference>
<dbReference type="Proteomes" id="UP000008672">
    <property type="component" value="Unassembled WGS sequence"/>
</dbReference>
<dbReference type="GeneTree" id="ENSGT00390000018044"/>
<reference evidence="5" key="2">
    <citation type="submission" date="2025-08" db="UniProtKB">
        <authorList>
            <consortium name="Ensembl"/>
        </authorList>
    </citation>
    <scope>IDENTIFICATION</scope>
</reference>
<evidence type="ECO:0008006" key="7">
    <source>
        <dbReference type="Google" id="ProtNLM"/>
    </source>
</evidence>
<dbReference type="STRING" id="7897.ENSLACP00000018014"/>
<dbReference type="AlphaFoldDB" id="H3B7Z3"/>
<organism evidence="5 6">
    <name type="scientific">Latimeria chalumnae</name>
    <name type="common">Coelacanth</name>
    <dbReference type="NCBI Taxonomy" id="7897"/>
    <lineage>
        <taxon>Eukaryota</taxon>
        <taxon>Metazoa</taxon>
        <taxon>Chordata</taxon>
        <taxon>Craniata</taxon>
        <taxon>Vertebrata</taxon>
        <taxon>Euteleostomi</taxon>
        <taxon>Coelacanthiformes</taxon>
        <taxon>Coelacanthidae</taxon>
        <taxon>Latimeria</taxon>
    </lineage>
</organism>
<dbReference type="InterPro" id="IPR033540">
    <property type="entry name" value="MALT1_IG-like_dom_sf"/>
</dbReference>
<feature type="domain" description="Caspase family p20" evidence="3">
    <location>
        <begin position="196"/>
        <end position="320"/>
    </location>
</feature>
<feature type="region of interest" description="Disordered" evidence="2">
    <location>
        <begin position="567"/>
        <end position="616"/>
    </location>
</feature>
<dbReference type="EMBL" id="AFYH01067154">
    <property type="status" value="NOT_ANNOTATED_CDS"/>
    <property type="molecule type" value="Genomic_DNA"/>
</dbReference>
<dbReference type="InterPro" id="IPR013151">
    <property type="entry name" value="Immunoglobulin_dom"/>
</dbReference>
<dbReference type="Gene3D" id="2.60.40.3360">
    <property type="match status" value="1"/>
</dbReference>
<protein>
    <recommendedName>
        <fullName evidence="7">MALT1 paracaspase</fullName>
    </recommendedName>
</protein>
<dbReference type="PANTHER" id="PTHR22576">
    <property type="entry name" value="MUCOSA ASSOCIATED LYMPHOID TISSUE LYMPHOMA TRANSLOCATION PROTEIN 1/PARACASPASE"/>
    <property type="match status" value="1"/>
</dbReference>
<dbReference type="Gene3D" id="2.60.40.10">
    <property type="entry name" value="Immunoglobulins"/>
    <property type="match status" value="2"/>
</dbReference>
<dbReference type="SUPFAM" id="SSF48726">
    <property type="entry name" value="Immunoglobulin"/>
    <property type="match status" value="2"/>
</dbReference>
<dbReference type="GO" id="GO:0004197">
    <property type="term" value="F:cysteine-type endopeptidase activity"/>
    <property type="evidence" value="ECO:0007669"/>
    <property type="project" value="InterPro"/>
</dbReference>
<dbReference type="InParanoid" id="H3B7Z3"/>
<dbReference type="InterPro" id="IPR003598">
    <property type="entry name" value="Ig_sub2"/>
</dbReference>
<feature type="region of interest" description="Disordered" evidence="2">
    <location>
        <begin position="625"/>
        <end position="644"/>
    </location>
</feature>
<evidence type="ECO:0000313" key="5">
    <source>
        <dbReference type="Ensembl" id="ENSLACP00000018014.1"/>
    </source>
</evidence>
<dbReference type="InterPro" id="IPR011600">
    <property type="entry name" value="Pept_C14_caspase"/>
</dbReference>
<dbReference type="CDD" id="cd00096">
    <property type="entry name" value="Ig"/>
    <property type="match status" value="1"/>
</dbReference>
<evidence type="ECO:0000259" key="3">
    <source>
        <dbReference type="PROSITE" id="PS50208"/>
    </source>
</evidence>
<dbReference type="PANTHER" id="PTHR22576:SF38">
    <property type="entry name" value="MUCOSA-ASSOCIATED LYMPHOID TISSUE LYMPHOMA TRANSLOCATION PROTEIN 1-LIKE"/>
    <property type="match status" value="1"/>
</dbReference>
<proteinExistence type="predicted"/>
<dbReference type="Pfam" id="PF00656">
    <property type="entry name" value="Peptidase_C14"/>
    <property type="match status" value="1"/>
</dbReference>
<accession>H3B7Z3</accession>
<feature type="domain" description="Ig-like" evidence="4">
    <location>
        <begin position="101"/>
        <end position="181"/>
    </location>
</feature>
<dbReference type="EMBL" id="AFYH01067153">
    <property type="status" value="NOT_ANNOTATED_CDS"/>
    <property type="molecule type" value="Genomic_DNA"/>
</dbReference>
<evidence type="ECO:0000256" key="1">
    <source>
        <dbReference type="ARBA" id="ARBA00023319"/>
    </source>
</evidence>
<dbReference type="InterPro" id="IPR013783">
    <property type="entry name" value="Ig-like_fold"/>
</dbReference>
<dbReference type="EMBL" id="AFYH01067149">
    <property type="status" value="NOT_ANNOTATED_CDS"/>
    <property type="molecule type" value="Genomic_DNA"/>
</dbReference>
<dbReference type="eggNOG" id="ENOG502QUZM">
    <property type="taxonomic scope" value="Eukaryota"/>
</dbReference>
<dbReference type="InterPro" id="IPR029030">
    <property type="entry name" value="Caspase-like_dom_sf"/>
</dbReference>
<reference evidence="5" key="3">
    <citation type="submission" date="2025-09" db="UniProtKB">
        <authorList>
            <consortium name="Ensembl"/>
        </authorList>
    </citation>
    <scope>IDENTIFICATION</scope>
</reference>
<keyword evidence="6" id="KW-1185">Reference proteome</keyword>
<dbReference type="InterPro" id="IPR052039">
    <property type="entry name" value="Caspase-related_regulators"/>
</dbReference>
<gene>
    <name evidence="5" type="primary">MALT3</name>
</gene>
<dbReference type="InterPro" id="IPR007110">
    <property type="entry name" value="Ig-like_dom"/>
</dbReference>
<dbReference type="InterPro" id="IPR041077">
    <property type="entry name" value="MALT1_Ig"/>
</dbReference>
<keyword evidence="1" id="KW-0393">Immunoglobulin domain</keyword>
<feature type="domain" description="Ig-like" evidence="4">
    <location>
        <begin position="6"/>
        <end position="79"/>
    </location>
</feature>
<dbReference type="Gene3D" id="3.40.50.1460">
    <property type="match status" value="1"/>
</dbReference>
<dbReference type="PROSITE" id="PS50835">
    <property type="entry name" value="IG_LIKE"/>
    <property type="match status" value="2"/>
</dbReference>
<dbReference type="Ensembl" id="ENSLACT00000018145.1">
    <property type="protein sequence ID" value="ENSLACP00000018014.1"/>
    <property type="gene ID" value="ENSLACG00000015871.1"/>
</dbReference>
<dbReference type="InterPro" id="IPR003599">
    <property type="entry name" value="Ig_sub"/>
</dbReference>
<evidence type="ECO:0000259" key="4">
    <source>
        <dbReference type="PROSITE" id="PS50835"/>
    </source>
</evidence>
<dbReference type="SUPFAM" id="SSF52129">
    <property type="entry name" value="Caspase-like"/>
    <property type="match status" value="1"/>
</dbReference>
<dbReference type="InterPro" id="IPR036179">
    <property type="entry name" value="Ig-like_dom_sf"/>
</dbReference>
<sequence>IVFVEIQIEEQPISASVPTGYSLTLRCRAIGSSFLQYQWFQKKRSDILGANQAEFHITATKTQLYVCRVNNEQNNCNFSNWVKVKVHQTSAILPVLWQGEPVIALNPKPAVLKAGRELQLRCVALGIPAPSYQWYKNGNPLLSQKKEELQIPVTKVSDHGTYLCCVSNARGEHWTEPVDINIACNQIFPKIASLATDKVALLVGNNMYRSHPNLVAPMMDIYKLAILLQQLDFRVVSLLDLTKEEMLTAVHQFLQLLGKGVYALFYYAGHGYERSGRNYMVPVDAPQPYRPENCISVQRILQKMQERETALNVVLLDTCRKWYNPDCPLSEVRPLEPLGNVVYGYATSEDAEAYEVQDGEYSSGIFMKYLKKHILKEEKVTHVLEKVLEDIGRDPLIAGKQVMEIKHTLKEGRALTDKIYTAGGTAQFKKLWERAPELPKKRTVEFACGVEVELGFSAAFSNVMHIFAKIKKKGLHLTDCRILLYKPPEMDAFVRSNSGSDRADSLLSSLNSEEESDSMLRLYGLQKLQKNLKIKMDLHYTDSNCQQRVHESMEINLGRPLIAKLNGREDSASPSHQEQQGPVTKYQSKRSLQHHRVPPNTGWTCRPGTRKAENRHGCSHFRSQMERLNEPEENDESEILNLNH</sequence>
<dbReference type="InterPro" id="IPR001309">
    <property type="entry name" value="Pept_C14_p20"/>
</dbReference>
<dbReference type="SMART" id="SM00408">
    <property type="entry name" value="IGc2"/>
    <property type="match status" value="2"/>
</dbReference>
<dbReference type="PROSITE" id="PS50208">
    <property type="entry name" value="CASPASE_P20"/>
    <property type="match status" value="1"/>
</dbReference>